<dbReference type="InterPro" id="IPR050378">
    <property type="entry name" value="Metallo-dep_Hydrolases_sf"/>
</dbReference>
<evidence type="ECO:0000313" key="2">
    <source>
        <dbReference type="EMBL" id="PDH36112.1"/>
    </source>
</evidence>
<evidence type="ECO:0000313" key="3">
    <source>
        <dbReference type="Proteomes" id="UP000219327"/>
    </source>
</evidence>
<feature type="domain" description="Amidohydrolase 3" evidence="1">
    <location>
        <begin position="433"/>
        <end position="549"/>
    </location>
</feature>
<dbReference type="Pfam" id="PF07969">
    <property type="entry name" value="Amidohydro_3"/>
    <property type="match status" value="2"/>
</dbReference>
<organism evidence="2 3">
    <name type="scientific">OM182 bacterium MED-G24</name>
    <dbReference type="NCBI Taxonomy" id="1986255"/>
    <lineage>
        <taxon>Bacteria</taxon>
        <taxon>Pseudomonadati</taxon>
        <taxon>Pseudomonadota</taxon>
        <taxon>Gammaproteobacteria</taxon>
        <taxon>OMG group</taxon>
        <taxon>OM182 clade</taxon>
    </lineage>
</organism>
<dbReference type="AlphaFoldDB" id="A0A2A5WI79"/>
<comment type="caution">
    <text evidence="2">The sequence shown here is derived from an EMBL/GenBank/DDBJ whole genome shotgun (WGS) entry which is preliminary data.</text>
</comment>
<dbReference type="InterPro" id="IPR032466">
    <property type="entry name" value="Metal_Hydrolase"/>
</dbReference>
<dbReference type="PANTHER" id="PTHR11647:SF1">
    <property type="entry name" value="COLLAPSIN RESPONSE MEDIATOR PROTEIN"/>
    <property type="match status" value="1"/>
</dbReference>
<name>A0A2A5WI79_9GAMM</name>
<dbReference type="EMBL" id="NTKD01000074">
    <property type="protein sequence ID" value="PDH36112.1"/>
    <property type="molecule type" value="Genomic_DNA"/>
</dbReference>
<gene>
    <name evidence="2" type="ORF">CNE99_10155</name>
</gene>
<accession>A0A2A5WI79</accession>
<dbReference type="SUPFAM" id="SSF51338">
    <property type="entry name" value="Composite domain of metallo-dependent hydrolases"/>
    <property type="match status" value="1"/>
</dbReference>
<dbReference type="GO" id="GO:0016812">
    <property type="term" value="F:hydrolase activity, acting on carbon-nitrogen (but not peptide) bonds, in cyclic amides"/>
    <property type="evidence" value="ECO:0007669"/>
    <property type="project" value="TreeGrafter"/>
</dbReference>
<dbReference type="SUPFAM" id="SSF51556">
    <property type="entry name" value="Metallo-dependent hydrolases"/>
    <property type="match status" value="1"/>
</dbReference>
<dbReference type="Gene3D" id="2.30.40.10">
    <property type="entry name" value="Urease, subunit C, domain 1"/>
    <property type="match status" value="2"/>
</dbReference>
<reference evidence="2 3" key="1">
    <citation type="submission" date="2017-08" db="EMBL/GenBank/DDBJ databases">
        <title>Fine stratification of microbial communities through a metagenomic profile of the photic zone.</title>
        <authorList>
            <person name="Haro-Moreno J.M."/>
            <person name="Lopez-Perez M."/>
            <person name="De La Torre J."/>
            <person name="Picazo A."/>
            <person name="Camacho A."/>
            <person name="Rodriguez-Valera F."/>
        </authorList>
    </citation>
    <scope>NUCLEOTIDE SEQUENCE [LARGE SCALE GENOMIC DNA]</scope>
    <source>
        <strain evidence="2">MED-G24</strain>
    </source>
</reference>
<evidence type="ECO:0000259" key="1">
    <source>
        <dbReference type="Pfam" id="PF07969"/>
    </source>
</evidence>
<protein>
    <recommendedName>
        <fullName evidence="1">Amidohydrolase 3 domain-containing protein</fullName>
    </recommendedName>
</protein>
<dbReference type="PANTHER" id="PTHR11647">
    <property type="entry name" value="HYDRANTOINASE/DIHYDROPYRIMIDINASE FAMILY MEMBER"/>
    <property type="match status" value="1"/>
</dbReference>
<sequence length="570" mass="62444">MEHETIIRGGTVVDGTGEARRRADVAIDNGRISRIGDLSGESAARTIDATGKIVTPGFVDLHTHLDAQAGWDPQMSPSSYHGVTTGVIGNCGMTFAPVRKENTRFLAELMEAVEDISAEAILDGLPWNWSSFGEYLDTVQSLNPAINIVSLAGHCAIRFDVMGDKSAEEGLQADDRELAGIVDLVKQTIDEGAVGISTSRFLNHRMLDGRLVPGTWADERETTAIQKAIVESGGQGAVFQAVCDFENRLDSDKQMLQSGAELGCHVVFSNTARRDGGDGGVSQFGEFLDWNNQDGKRMSSCVHTRPSGSFFGLAQILFDPSQGELPPNWQGVMSLMTIPERVEAMKQPGMRKKLIEEGKQMTKFISWAHMLHPTGMDEYPDWDINNQCTLAGLAGSLGQHPIEVYVDRLIASEGRELWNMWAFGGSLENQWNMMRLPQVVPMLGDAGAHVGLFTDADAPTFLLSELARDRGVFTLEDAVHRITGQSAQVIGLKERGEIREGWHADINVIDYDNLKCCHPEYVRDLPHSIGRIVTKSVGYDATLVAGKVLIEKGRFTGNSRGEVIREFDRG</sequence>
<dbReference type="InterPro" id="IPR011059">
    <property type="entry name" value="Metal-dep_hydrolase_composite"/>
</dbReference>
<proteinExistence type="predicted"/>
<feature type="domain" description="Amidohydrolase 3" evidence="1">
    <location>
        <begin position="45"/>
        <end position="250"/>
    </location>
</feature>
<dbReference type="InterPro" id="IPR013108">
    <property type="entry name" value="Amidohydro_3"/>
</dbReference>
<dbReference type="Proteomes" id="UP000219327">
    <property type="component" value="Unassembled WGS sequence"/>
</dbReference>
<dbReference type="Gene3D" id="3.20.20.140">
    <property type="entry name" value="Metal-dependent hydrolases"/>
    <property type="match status" value="2"/>
</dbReference>
<dbReference type="GO" id="GO:0005829">
    <property type="term" value="C:cytosol"/>
    <property type="evidence" value="ECO:0007669"/>
    <property type="project" value="TreeGrafter"/>
</dbReference>